<dbReference type="AlphaFoldDB" id="A0A7E4VP87"/>
<proteinExistence type="predicted"/>
<reference evidence="2" key="2">
    <citation type="submission" date="2020-10" db="UniProtKB">
        <authorList>
            <consortium name="WormBaseParasite"/>
        </authorList>
    </citation>
    <scope>IDENTIFICATION</scope>
</reference>
<evidence type="ECO:0000313" key="2">
    <source>
        <dbReference type="WBParaSite" id="Pan_g23492.t1"/>
    </source>
</evidence>
<organism evidence="1 2">
    <name type="scientific">Panagrellus redivivus</name>
    <name type="common">Microworm</name>
    <dbReference type="NCBI Taxonomy" id="6233"/>
    <lineage>
        <taxon>Eukaryota</taxon>
        <taxon>Metazoa</taxon>
        <taxon>Ecdysozoa</taxon>
        <taxon>Nematoda</taxon>
        <taxon>Chromadorea</taxon>
        <taxon>Rhabditida</taxon>
        <taxon>Tylenchina</taxon>
        <taxon>Panagrolaimomorpha</taxon>
        <taxon>Panagrolaimoidea</taxon>
        <taxon>Panagrolaimidae</taxon>
        <taxon>Panagrellus</taxon>
    </lineage>
</organism>
<name>A0A7E4VP87_PANRE</name>
<keyword evidence="1" id="KW-1185">Reference proteome</keyword>
<protein>
    <submittedName>
        <fullName evidence="2">Recep_L_domain domain-containing protein</fullName>
    </submittedName>
</protein>
<evidence type="ECO:0000313" key="1">
    <source>
        <dbReference type="Proteomes" id="UP000492821"/>
    </source>
</evidence>
<sequence length="285" mass="32514">MPYPLTKLAYGLRCRLSKLAAAAERYQLQIAAGDVSICPPDLQYLQHINSISLSGLTYYYNMTLECFESVSKCNDNECYHKPYTIFDAASANSPPLLNAFNFELPLAILPFVHRNRKLLSSHQIYTARALPVKLQGNFLAPSNSANVEEIKMTNITFIDFTVILTAFPNVKKVDINNCRLSPTWLTELQQFTNNKLKHLKIMFDRNAFEPFEFDDIMAFLKTPQSDDFKLVLDYGNDLSDEIDSFCKKLMNFLTQKRSENLHKGVQIDLIYGEVSCCIPMFTNGL</sequence>
<reference evidence="1" key="1">
    <citation type="journal article" date="2013" name="Genetics">
        <title>The draft genome and transcriptome of Panagrellus redivivus are shaped by the harsh demands of a free-living lifestyle.</title>
        <authorList>
            <person name="Srinivasan J."/>
            <person name="Dillman A.R."/>
            <person name="Macchietto M.G."/>
            <person name="Heikkinen L."/>
            <person name="Lakso M."/>
            <person name="Fracchia K.M."/>
            <person name="Antoshechkin I."/>
            <person name="Mortazavi A."/>
            <person name="Wong G."/>
            <person name="Sternberg P.W."/>
        </authorList>
    </citation>
    <scope>NUCLEOTIDE SEQUENCE [LARGE SCALE GENOMIC DNA]</scope>
    <source>
        <strain evidence="1">MT8872</strain>
    </source>
</reference>
<dbReference type="WBParaSite" id="Pan_g23492.t1">
    <property type="protein sequence ID" value="Pan_g23492.t1"/>
    <property type="gene ID" value="Pan_g23492"/>
</dbReference>
<dbReference type="Proteomes" id="UP000492821">
    <property type="component" value="Unassembled WGS sequence"/>
</dbReference>
<accession>A0A7E4VP87</accession>